<proteinExistence type="predicted"/>
<dbReference type="EMBL" id="CM003532">
    <property type="protein sequence ID" value="RCV25281.1"/>
    <property type="molecule type" value="Genomic_DNA"/>
</dbReference>
<gene>
    <name evidence="1" type="ORF">SETIT_5G154100v2</name>
</gene>
<protein>
    <submittedName>
        <fullName evidence="1">Uncharacterized protein</fullName>
    </submittedName>
</protein>
<sequence length="104" mass="11589">MTETRLANLKLYFQPMQFSRVVMFPLTSGTMYDTAFCRRFVRAGLVEGLVSCGLRGVCSTRCTLVLTRRGLVRACVLRSRAPGALSSCTDGRRQLIIAAYNCKE</sequence>
<evidence type="ECO:0000313" key="1">
    <source>
        <dbReference type="EMBL" id="RCV25281.1"/>
    </source>
</evidence>
<name>A0A368R515_SETIT</name>
<reference evidence="1" key="2">
    <citation type="submission" date="2015-07" db="EMBL/GenBank/DDBJ databases">
        <authorList>
            <person name="Noorani M."/>
        </authorList>
    </citation>
    <scope>NUCLEOTIDE SEQUENCE</scope>
    <source>
        <strain evidence="1">Yugu1</strain>
    </source>
</reference>
<reference evidence="1" key="1">
    <citation type="journal article" date="2012" name="Nat. Biotechnol.">
        <title>Reference genome sequence of the model plant Setaria.</title>
        <authorList>
            <person name="Bennetzen J.L."/>
            <person name="Schmutz J."/>
            <person name="Wang H."/>
            <person name="Percifield R."/>
            <person name="Hawkins J."/>
            <person name="Pontaroli A.C."/>
            <person name="Estep M."/>
            <person name="Feng L."/>
            <person name="Vaughn J.N."/>
            <person name="Grimwood J."/>
            <person name="Jenkins J."/>
            <person name="Barry K."/>
            <person name="Lindquist E."/>
            <person name="Hellsten U."/>
            <person name="Deshpande S."/>
            <person name="Wang X."/>
            <person name="Wu X."/>
            <person name="Mitros T."/>
            <person name="Triplett J."/>
            <person name="Yang X."/>
            <person name="Ye C.Y."/>
            <person name="Mauro-Herrera M."/>
            <person name="Wang L."/>
            <person name="Li P."/>
            <person name="Sharma M."/>
            <person name="Sharma R."/>
            <person name="Ronald P.C."/>
            <person name="Panaud O."/>
            <person name="Kellogg E.A."/>
            <person name="Brutnell T.P."/>
            <person name="Doust A.N."/>
            <person name="Tuskan G.A."/>
            <person name="Rokhsar D."/>
            <person name="Devos K.M."/>
        </authorList>
    </citation>
    <scope>NUCLEOTIDE SEQUENCE [LARGE SCALE GENOMIC DNA]</scope>
    <source>
        <strain evidence="1">Yugu1</strain>
    </source>
</reference>
<dbReference type="AlphaFoldDB" id="A0A368R515"/>
<accession>A0A368R515</accession>
<organism evidence="1">
    <name type="scientific">Setaria italica</name>
    <name type="common">Foxtail millet</name>
    <name type="synonym">Panicum italicum</name>
    <dbReference type="NCBI Taxonomy" id="4555"/>
    <lineage>
        <taxon>Eukaryota</taxon>
        <taxon>Viridiplantae</taxon>
        <taxon>Streptophyta</taxon>
        <taxon>Embryophyta</taxon>
        <taxon>Tracheophyta</taxon>
        <taxon>Spermatophyta</taxon>
        <taxon>Magnoliopsida</taxon>
        <taxon>Liliopsida</taxon>
        <taxon>Poales</taxon>
        <taxon>Poaceae</taxon>
        <taxon>PACMAD clade</taxon>
        <taxon>Panicoideae</taxon>
        <taxon>Panicodae</taxon>
        <taxon>Paniceae</taxon>
        <taxon>Cenchrinae</taxon>
        <taxon>Setaria</taxon>
    </lineage>
</organism>